<evidence type="ECO:0000313" key="2">
    <source>
        <dbReference type="EMBL" id="OIR17669.1"/>
    </source>
</evidence>
<sequence>MSSAIHIARGLGITAVIVTYAVLVHHVNTSDAGSILGAILALAPILLIVATFAWNAQSRLIGISTLLIVGIASWLAWPFIRQHTALVFWLQDVGLMAVLLATFGRTLQQGHKPLCVHFAEIINNGTLPPEHIRYAHRVTVAWVVFFAMIIVTSSLLFFLASLATWSFFVNFLTLPLVALMFIIEFLVRRRVLTDLPTGGILDAVRAYKNHSVRVH</sequence>
<feature type="transmembrane region" description="Helical" evidence="1">
    <location>
        <begin position="33"/>
        <end position="53"/>
    </location>
</feature>
<proteinExistence type="predicted"/>
<keyword evidence="1" id="KW-0812">Transmembrane</keyword>
<reference evidence="2" key="1">
    <citation type="submission" date="2016-10" db="EMBL/GenBank/DDBJ databases">
        <title>Sequence of Gallionella enrichment culture.</title>
        <authorList>
            <person name="Poehlein A."/>
            <person name="Muehling M."/>
            <person name="Daniel R."/>
        </authorList>
    </citation>
    <scope>NUCLEOTIDE SEQUENCE</scope>
</reference>
<keyword evidence="1" id="KW-0472">Membrane</keyword>
<keyword evidence="1" id="KW-1133">Transmembrane helix</keyword>
<feature type="transmembrane region" description="Helical" evidence="1">
    <location>
        <begin position="86"/>
        <end position="104"/>
    </location>
</feature>
<organism evidence="2">
    <name type="scientific">mine drainage metagenome</name>
    <dbReference type="NCBI Taxonomy" id="410659"/>
    <lineage>
        <taxon>unclassified sequences</taxon>
        <taxon>metagenomes</taxon>
        <taxon>ecological metagenomes</taxon>
    </lineage>
</organism>
<dbReference type="EMBL" id="MLJW01000004">
    <property type="protein sequence ID" value="OIR17669.1"/>
    <property type="molecule type" value="Genomic_DNA"/>
</dbReference>
<feature type="transmembrane region" description="Helical" evidence="1">
    <location>
        <begin position="7"/>
        <end position="27"/>
    </location>
</feature>
<feature type="transmembrane region" description="Helical" evidence="1">
    <location>
        <begin position="140"/>
        <end position="159"/>
    </location>
</feature>
<name>A0A1J5TMW6_9ZZZZ</name>
<evidence type="ECO:0008006" key="3">
    <source>
        <dbReference type="Google" id="ProtNLM"/>
    </source>
</evidence>
<protein>
    <recommendedName>
        <fullName evidence="3">Transmembrane protein</fullName>
    </recommendedName>
</protein>
<comment type="caution">
    <text evidence="2">The sequence shown here is derived from an EMBL/GenBank/DDBJ whole genome shotgun (WGS) entry which is preliminary data.</text>
</comment>
<feature type="transmembrane region" description="Helical" evidence="1">
    <location>
        <begin position="60"/>
        <end position="80"/>
    </location>
</feature>
<dbReference type="AlphaFoldDB" id="A0A1J5TMW6"/>
<evidence type="ECO:0000256" key="1">
    <source>
        <dbReference type="SAM" id="Phobius"/>
    </source>
</evidence>
<accession>A0A1J5TMW6</accession>
<feature type="transmembrane region" description="Helical" evidence="1">
    <location>
        <begin position="165"/>
        <end position="187"/>
    </location>
</feature>
<gene>
    <name evidence="2" type="ORF">GALL_18890</name>
</gene>